<evidence type="ECO:0000313" key="4">
    <source>
        <dbReference type="Proteomes" id="UP000256817"/>
    </source>
</evidence>
<dbReference type="EMBL" id="QHJW02000051">
    <property type="protein sequence ID" value="RRO05016.1"/>
    <property type="molecule type" value="Genomic_DNA"/>
</dbReference>
<sequence length="268" mass="30906">NKVESRPDCSPEAFVSILKNKKIWLSASNNMNDYSEGTWLLKILEDVLAVDVNPMNVDGRKKILQVFNANRDNEYISCFSKEPDLLSQWRAYAQNGEGVAIGFDEEILSLDFEFSSSIIRVQEIKYLDRNKSINLILEKLEKNNIHLGTEKENVSQDMLVTLGMELSLLASSVKNHAFEEESEKRIIHTPRIYYIDNDIKIEKAINSMQHRVSNGFLTSYFELQFKPEAIVDVFLGPRNKFSQHDIDSFFSMNQLGRTKTYRSAATYR</sequence>
<evidence type="ECO:0000313" key="1">
    <source>
        <dbReference type="EMBL" id="RRO05016.1"/>
    </source>
</evidence>
<reference evidence="3 4" key="1">
    <citation type="submission" date="2018-11" db="EMBL/GenBank/DDBJ databases">
        <title>Draft genome sequences of proposed Pectobacterium aquaticum sp. nov. isolated in France from fresh water.</title>
        <authorList>
            <person name="Pedron J."/>
            <person name="Barny M.A."/>
        </authorList>
    </citation>
    <scope>NUCLEOTIDE SEQUENCE [LARGE SCALE GENOMIC DNA]</scope>
    <source>
        <strain evidence="2 3">A127-S21-F16</strain>
        <strain evidence="1 4">A35-S23-M15</strain>
    </source>
</reference>
<gene>
    <name evidence="2" type="ORF">DMB84_020295</name>
    <name evidence="1" type="ORF">DMB85_017885</name>
</gene>
<dbReference type="EMBL" id="QHJS02000128">
    <property type="protein sequence ID" value="RRO10567.1"/>
    <property type="molecule type" value="Genomic_DNA"/>
</dbReference>
<keyword evidence="4" id="KW-1185">Reference proteome</keyword>
<dbReference type="Proteomes" id="UP000256540">
    <property type="component" value="Unassembled WGS sequence"/>
</dbReference>
<evidence type="ECO:0000313" key="3">
    <source>
        <dbReference type="Proteomes" id="UP000256540"/>
    </source>
</evidence>
<dbReference type="AlphaFoldDB" id="A0AA93AIJ1"/>
<dbReference type="InterPro" id="IPR021352">
    <property type="entry name" value="DUF2971"/>
</dbReference>
<accession>A0AA93AIJ1</accession>
<protein>
    <submittedName>
        <fullName evidence="2">DUF2971 domain-containing protein</fullName>
    </submittedName>
</protein>
<proteinExistence type="predicted"/>
<name>A0AA93AIJ1_9GAMM</name>
<organism evidence="2 3">
    <name type="scientific">Pectobacterium aquaticum</name>
    <dbReference type="NCBI Taxonomy" id="2204145"/>
    <lineage>
        <taxon>Bacteria</taxon>
        <taxon>Pseudomonadati</taxon>
        <taxon>Pseudomonadota</taxon>
        <taxon>Gammaproteobacteria</taxon>
        <taxon>Enterobacterales</taxon>
        <taxon>Pectobacteriaceae</taxon>
        <taxon>Pectobacterium</taxon>
    </lineage>
</organism>
<evidence type="ECO:0000313" key="2">
    <source>
        <dbReference type="EMBL" id="RRO10567.1"/>
    </source>
</evidence>
<comment type="caution">
    <text evidence="2">The sequence shown here is derived from an EMBL/GenBank/DDBJ whole genome shotgun (WGS) entry which is preliminary data.</text>
</comment>
<dbReference type="Pfam" id="PF11185">
    <property type="entry name" value="DUF2971"/>
    <property type="match status" value="1"/>
</dbReference>
<dbReference type="Proteomes" id="UP000256817">
    <property type="component" value="Unassembled WGS sequence"/>
</dbReference>
<dbReference type="RefSeq" id="WP_133306682.1">
    <property type="nucleotide sequence ID" value="NZ_QHJS02000128.1"/>
</dbReference>
<feature type="non-terminal residue" evidence="2">
    <location>
        <position position="1"/>
    </location>
</feature>